<reference evidence="5" key="1">
    <citation type="submission" date="2017-06" db="EMBL/GenBank/DDBJ databases">
        <title>Genome analysis of Fimbriiglobus ruber SP5, the first member of the order Planctomycetales with confirmed chitinolytic capability.</title>
        <authorList>
            <person name="Ravin N.V."/>
            <person name="Rakitin A.L."/>
            <person name="Ivanova A.A."/>
            <person name="Beletsky A.V."/>
            <person name="Kulichevskaya I.S."/>
            <person name="Mardanov A.V."/>
            <person name="Dedysh S.N."/>
        </authorList>
    </citation>
    <scope>NUCLEOTIDE SEQUENCE [LARGE SCALE GENOMIC DNA]</scope>
    <source>
        <strain evidence="5">SP5</strain>
    </source>
</reference>
<evidence type="ECO:0000256" key="1">
    <source>
        <dbReference type="ARBA" id="ARBA00022468"/>
    </source>
</evidence>
<dbReference type="GO" id="GO:0005096">
    <property type="term" value="F:GTPase activator activity"/>
    <property type="evidence" value="ECO:0007669"/>
    <property type="project" value="UniProtKB-KW"/>
</dbReference>
<dbReference type="Proteomes" id="UP000214646">
    <property type="component" value="Unassembled WGS sequence"/>
</dbReference>
<dbReference type="GO" id="GO:0048471">
    <property type="term" value="C:perinuclear region of cytoplasm"/>
    <property type="evidence" value="ECO:0007669"/>
    <property type="project" value="TreeGrafter"/>
</dbReference>
<dbReference type="Gene3D" id="3.80.10.10">
    <property type="entry name" value="Ribonuclease Inhibitor"/>
    <property type="match status" value="5"/>
</dbReference>
<evidence type="ECO:0000256" key="2">
    <source>
        <dbReference type="ARBA" id="ARBA00022614"/>
    </source>
</evidence>
<evidence type="ECO:0000256" key="3">
    <source>
        <dbReference type="ARBA" id="ARBA00022737"/>
    </source>
</evidence>
<dbReference type="SMART" id="SM00368">
    <property type="entry name" value="LRR_RI"/>
    <property type="match status" value="7"/>
</dbReference>
<protein>
    <submittedName>
        <fullName evidence="4">Uncharacterized protein</fullName>
    </submittedName>
</protein>
<keyword evidence="5" id="KW-1185">Reference proteome</keyword>
<dbReference type="InterPro" id="IPR032675">
    <property type="entry name" value="LRR_dom_sf"/>
</dbReference>
<keyword evidence="2" id="KW-0433">Leucine-rich repeat</keyword>
<accession>A0A225DU96</accession>
<dbReference type="GO" id="GO:0031267">
    <property type="term" value="F:small GTPase binding"/>
    <property type="evidence" value="ECO:0007669"/>
    <property type="project" value="TreeGrafter"/>
</dbReference>
<dbReference type="SMART" id="SM00367">
    <property type="entry name" value="LRR_CC"/>
    <property type="match status" value="5"/>
</dbReference>
<proteinExistence type="predicted"/>
<keyword evidence="1" id="KW-0343">GTPase activation</keyword>
<dbReference type="EMBL" id="NIDE01000002">
    <property type="protein sequence ID" value="OWK45100.1"/>
    <property type="molecule type" value="Genomic_DNA"/>
</dbReference>
<dbReference type="Pfam" id="PF13516">
    <property type="entry name" value="LRR_6"/>
    <property type="match status" value="3"/>
</dbReference>
<dbReference type="InterPro" id="IPR001611">
    <property type="entry name" value="Leu-rich_rpt"/>
</dbReference>
<comment type="caution">
    <text evidence="4">The sequence shown here is derived from an EMBL/GenBank/DDBJ whole genome shotgun (WGS) entry which is preliminary data.</text>
</comment>
<evidence type="ECO:0000313" key="4">
    <source>
        <dbReference type="EMBL" id="OWK45100.1"/>
    </source>
</evidence>
<keyword evidence="3" id="KW-0677">Repeat</keyword>
<dbReference type="GO" id="GO:0006913">
    <property type="term" value="P:nucleocytoplasmic transport"/>
    <property type="evidence" value="ECO:0007669"/>
    <property type="project" value="TreeGrafter"/>
</dbReference>
<dbReference type="NCBIfam" id="TIGR02996">
    <property type="entry name" value="rpt_mate_G_obs"/>
    <property type="match status" value="1"/>
</dbReference>
<dbReference type="OrthoDB" id="261413at2"/>
<dbReference type="PANTHER" id="PTHR24113:SF12">
    <property type="entry name" value="RAN GTPASE-ACTIVATING PROTEIN 1"/>
    <property type="match status" value="1"/>
</dbReference>
<dbReference type="InterPro" id="IPR014338">
    <property type="entry name" value="CHP02996_rpt-companion-dom"/>
</dbReference>
<dbReference type="SUPFAM" id="SSF52047">
    <property type="entry name" value="RNI-like"/>
    <property type="match status" value="2"/>
</dbReference>
<dbReference type="InterPro" id="IPR027038">
    <property type="entry name" value="RanGap"/>
</dbReference>
<dbReference type="PANTHER" id="PTHR24113">
    <property type="entry name" value="RAN GTPASE-ACTIVATING PROTEIN 1"/>
    <property type="match status" value="1"/>
</dbReference>
<dbReference type="GO" id="GO:0005829">
    <property type="term" value="C:cytosol"/>
    <property type="evidence" value="ECO:0007669"/>
    <property type="project" value="TreeGrafter"/>
</dbReference>
<dbReference type="AlphaFoldDB" id="A0A225DU96"/>
<gene>
    <name evidence="4" type="ORF">FRUB_01431</name>
</gene>
<dbReference type="RefSeq" id="WP_088252875.1">
    <property type="nucleotide sequence ID" value="NZ_NIDE01000002.1"/>
</dbReference>
<organism evidence="4 5">
    <name type="scientific">Fimbriiglobus ruber</name>
    <dbReference type="NCBI Taxonomy" id="1908690"/>
    <lineage>
        <taxon>Bacteria</taxon>
        <taxon>Pseudomonadati</taxon>
        <taxon>Planctomycetota</taxon>
        <taxon>Planctomycetia</taxon>
        <taxon>Gemmatales</taxon>
        <taxon>Gemmataceae</taxon>
        <taxon>Fimbriiglobus</taxon>
    </lineage>
</organism>
<dbReference type="InterPro" id="IPR006553">
    <property type="entry name" value="Leu-rich_rpt_Cys-con_subtyp"/>
</dbReference>
<sequence length="878" mass="94522">MRDDSPFLAAIAAEPEDDLPRLVFADWLDEHDDPDRAEFIRVQCTLARNADGRGNLPAAELVRLEARERLLLSRNRDLWLQPLRNLNAHTSLYGEFSRGFVNDLIVDTATFLARGDELWRHSPVIELRLTHIGEQARKLADCPYLARVGRLELGGQPLGTEALGTILASPHLAGLAGLSLDSFPLRDEDLATLAAGPALPPVRGLSIAGAEFTGATLPRLLSRFPDLKHFSLSDVNEFRGELFADTLAALNPDRLQTVNFWYTPLAAAGVRALADAKVFTGLTELWLRGCSFDAAAMEALAGAAHLSAVSKLYLGSDPLGEDGGVALAAWPGLRAVRTLNIDRCGIGTRGCEAIARSPHLGPLDRLELRANGIGDAAVEALAASRTLSGLHTLNLSENAVTITGARALATSAHMGRLRHLDVRENAVGDEGAEAFVASPHFRGLRWLTVAENGISRDVGRRLIVSFPDLTVFQADGAFLTGEHLAALRAELVAGGSEAEARAAVEDWLVQSILDAPNDLTVRRMYSTFLQDANSPWWVVILLQDPEDWRPDEVMQRWQQWFETGRDEWLAPLARWAEPIEDESFDRGFLRTVRFTGPVPDEVAEDLSRFPPLALLPLEVQRGNMTGEGAFQILARHKNLARMTRLEFRAVTGVELVHVLGSPHLTALEELAIGPCGLRDEAARLLASAPALVRLRELNFGWNPGSRSEMTANQVGPSGLAALGSSPCAAGLKSLGLRGNRTIGDAGLRALLAAPHLNGLETLDLRSTGLSDKAVRTLAGSPWVKKLRTLRLGGLDALGDDAVAALAATPYLTGLRELEITGDGENTCVPATDTAARALAGSNALSGLSVLRLTHWAGLTDVGRAALGDRFGQVISEDV</sequence>
<name>A0A225DU96_9BACT</name>
<evidence type="ECO:0000313" key="5">
    <source>
        <dbReference type="Proteomes" id="UP000214646"/>
    </source>
</evidence>